<dbReference type="EMBL" id="JAPCWZ010000005">
    <property type="protein sequence ID" value="KAK8863270.1"/>
    <property type="molecule type" value="Genomic_DNA"/>
</dbReference>
<proteinExistence type="predicted"/>
<dbReference type="InterPro" id="IPR016193">
    <property type="entry name" value="Cytidine_deaminase-like"/>
</dbReference>
<feature type="domain" description="CMP/dCMP-type deaminase" evidence="2">
    <location>
        <begin position="45"/>
        <end position="175"/>
    </location>
</feature>
<organism evidence="3 4">
    <name type="scientific">Apiospora arundinis</name>
    <dbReference type="NCBI Taxonomy" id="335852"/>
    <lineage>
        <taxon>Eukaryota</taxon>
        <taxon>Fungi</taxon>
        <taxon>Dikarya</taxon>
        <taxon>Ascomycota</taxon>
        <taxon>Pezizomycotina</taxon>
        <taxon>Sordariomycetes</taxon>
        <taxon>Xylariomycetidae</taxon>
        <taxon>Amphisphaeriales</taxon>
        <taxon>Apiosporaceae</taxon>
        <taxon>Apiospora</taxon>
    </lineage>
</organism>
<dbReference type="Pfam" id="PF00383">
    <property type="entry name" value="dCMP_cyt_deam_1"/>
    <property type="match status" value="1"/>
</dbReference>
<keyword evidence="1" id="KW-0732">Signal</keyword>
<dbReference type="PROSITE" id="PS51747">
    <property type="entry name" value="CYT_DCMP_DEAMINASES_2"/>
    <property type="match status" value="1"/>
</dbReference>
<feature type="chain" id="PRO_5045398251" evidence="1">
    <location>
        <begin position="19"/>
        <end position="235"/>
    </location>
</feature>
<dbReference type="CDD" id="cd01285">
    <property type="entry name" value="nucleoside_deaminase"/>
    <property type="match status" value="1"/>
</dbReference>
<sequence>MLAALLFLLAHMFAGVLCHGHHIEPRDNQAPISDPKLSINGVPYATRAYWMRQANLALPGPCPFAAFGSVIVNHTANNGLGQLVCTGANSNRQTGNPTLHGEIAAINNCTTILTDPKGPYKLSPTTAMAAFTQLTLYTNAESCPMCASAIRWAGFREYVYGTSIDALVNGGWGQIRIASADIFRQSFDLPNPSRLMGGVLTNETDPYFAWQFDPEAPCPPGCGRSQGAATGCVAK</sequence>
<reference evidence="3 4" key="1">
    <citation type="journal article" date="2024" name="IMA Fungus">
        <title>Apiospora arundinis, a panoply of carbohydrate-active enzymes and secondary metabolites.</title>
        <authorList>
            <person name="Sorensen T."/>
            <person name="Petersen C."/>
            <person name="Muurmann A.T."/>
            <person name="Christiansen J.V."/>
            <person name="Brundto M.L."/>
            <person name="Overgaard C.K."/>
            <person name="Boysen A.T."/>
            <person name="Wollenberg R.D."/>
            <person name="Larsen T.O."/>
            <person name="Sorensen J.L."/>
            <person name="Nielsen K.L."/>
            <person name="Sondergaard T.E."/>
        </authorList>
    </citation>
    <scope>NUCLEOTIDE SEQUENCE [LARGE SCALE GENOMIC DNA]</scope>
    <source>
        <strain evidence="3 4">AAU 773</strain>
    </source>
</reference>
<dbReference type="InterPro" id="IPR002125">
    <property type="entry name" value="CMP_dCMP_dom"/>
</dbReference>
<keyword evidence="4" id="KW-1185">Reference proteome</keyword>
<dbReference type="Proteomes" id="UP001390339">
    <property type="component" value="Unassembled WGS sequence"/>
</dbReference>
<protein>
    <submittedName>
        <fullName evidence="3">Cytosine deaminase</fullName>
    </submittedName>
</protein>
<evidence type="ECO:0000313" key="3">
    <source>
        <dbReference type="EMBL" id="KAK8863270.1"/>
    </source>
</evidence>
<dbReference type="Gene3D" id="3.40.140.10">
    <property type="entry name" value="Cytidine Deaminase, domain 2"/>
    <property type="match status" value="1"/>
</dbReference>
<feature type="signal peptide" evidence="1">
    <location>
        <begin position="1"/>
        <end position="18"/>
    </location>
</feature>
<comment type="caution">
    <text evidence="3">The sequence shown here is derived from an EMBL/GenBank/DDBJ whole genome shotgun (WGS) entry which is preliminary data.</text>
</comment>
<dbReference type="PANTHER" id="PTHR11079:SF203">
    <property type="entry name" value="CMP_DCMP-TYPE DEAMINASE DOMAIN-CONTAINING PROTEIN"/>
    <property type="match status" value="1"/>
</dbReference>
<evidence type="ECO:0000259" key="2">
    <source>
        <dbReference type="PROSITE" id="PS51747"/>
    </source>
</evidence>
<gene>
    <name evidence="3" type="ORF">PGQ11_009505</name>
</gene>
<evidence type="ECO:0000313" key="4">
    <source>
        <dbReference type="Proteomes" id="UP001390339"/>
    </source>
</evidence>
<dbReference type="PANTHER" id="PTHR11079">
    <property type="entry name" value="CYTOSINE DEAMINASE FAMILY MEMBER"/>
    <property type="match status" value="1"/>
</dbReference>
<accession>A0ABR2IJF0</accession>
<evidence type="ECO:0000256" key="1">
    <source>
        <dbReference type="SAM" id="SignalP"/>
    </source>
</evidence>
<name>A0ABR2IJF0_9PEZI</name>
<dbReference type="SUPFAM" id="SSF53927">
    <property type="entry name" value="Cytidine deaminase-like"/>
    <property type="match status" value="1"/>
</dbReference>